<evidence type="ECO:0000313" key="3">
    <source>
        <dbReference type="Proteomes" id="UP000269396"/>
    </source>
</evidence>
<keyword evidence="3" id="KW-1185">Reference proteome</keyword>
<sequence length="126" mass="13239">MVGQFHKSPRFGFTGGIGLLGGPGFVPGTNDLGQIDSALQSPASPSRPSISEHCQLISSLTSSLNTVGASNNTNTNSSNCTTATTNIGPTCVRTICISPDGRHLAAGDRDGSLRYVWFNDNIFDFF</sequence>
<dbReference type="InterPro" id="IPR011044">
    <property type="entry name" value="Quino_amine_DH_bsu"/>
</dbReference>
<evidence type="ECO:0000313" key="2">
    <source>
        <dbReference type="EMBL" id="VDP65549.1"/>
    </source>
</evidence>
<dbReference type="InterPro" id="IPR015943">
    <property type="entry name" value="WD40/YVTN_repeat-like_dom_sf"/>
</dbReference>
<dbReference type="EMBL" id="UZAL01034511">
    <property type="protein sequence ID" value="VDP65549.1"/>
    <property type="molecule type" value="Genomic_DNA"/>
</dbReference>
<reference evidence="2 3" key="1">
    <citation type="submission" date="2018-11" db="EMBL/GenBank/DDBJ databases">
        <authorList>
            <consortium name="Pathogen Informatics"/>
        </authorList>
    </citation>
    <scope>NUCLEOTIDE SEQUENCE [LARGE SCALE GENOMIC DNA]</scope>
    <source>
        <strain>Denwood</strain>
        <strain evidence="3">Zambia</strain>
    </source>
</reference>
<dbReference type="Gene3D" id="2.130.10.10">
    <property type="entry name" value="YVTN repeat-like/Quinoprotein amine dehydrogenase"/>
    <property type="match status" value="1"/>
</dbReference>
<dbReference type="AlphaFoldDB" id="A0A183PIY8"/>
<proteinExistence type="predicted"/>
<name>A0A183PIY8_9TREM</name>
<evidence type="ECO:0000256" key="1">
    <source>
        <dbReference type="SAM" id="MobiDB-lite"/>
    </source>
</evidence>
<accession>A0A183PIY8</accession>
<organism evidence="2 3">
    <name type="scientific">Schistosoma mattheei</name>
    <dbReference type="NCBI Taxonomy" id="31246"/>
    <lineage>
        <taxon>Eukaryota</taxon>
        <taxon>Metazoa</taxon>
        <taxon>Spiralia</taxon>
        <taxon>Lophotrochozoa</taxon>
        <taxon>Platyhelminthes</taxon>
        <taxon>Trematoda</taxon>
        <taxon>Digenea</taxon>
        <taxon>Strigeidida</taxon>
        <taxon>Schistosomatoidea</taxon>
        <taxon>Schistosomatidae</taxon>
        <taxon>Schistosoma</taxon>
    </lineage>
</organism>
<gene>
    <name evidence="2" type="ORF">SMTD_LOCUS14323</name>
</gene>
<feature type="region of interest" description="Disordered" evidence="1">
    <location>
        <begin position="31"/>
        <end position="50"/>
    </location>
</feature>
<dbReference type="Proteomes" id="UP000269396">
    <property type="component" value="Unassembled WGS sequence"/>
</dbReference>
<dbReference type="SUPFAM" id="SSF50969">
    <property type="entry name" value="YVTN repeat-like/Quinoprotein amine dehydrogenase"/>
    <property type="match status" value="1"/>
</dbReference>
<feature type="compositionally biased region" description="Polar residues" evidence="1">
    <location>
        <begin position="37"/>
        <end position="49"/>
    </location>
</feature>
<protein>
    <submittedName>
        <fullName evidence="2">Uncharacterized protein</fullName>
    </submittedName>
</protein>